<evidence type="ECO:0000256" key="5">
    <source>
        <dbReference type="ARBA" id="ARBA00022692"/>
    </source>
</evidence>
<geneLocation type="plasmid" evidence="9 10">
    <name>pThCT3_2</name>
</geneLocation>
<evidence type="ECO:0000256" key="4">
    <source>
        <dbReference type="ARBA" id="ARBA00022452"/>
    </source>
</evidence>
<dbReference type="Pfam" id="PF02321">
    <property type="entry name" value="OEP"/>
    <property type="match status" value="2"/>
</dbReference>
<dbReference type="InterPro" id="IPR010130">
    <property type="entry name" value="T1SS_OMP_TolC"/>
</dbReference>
<dbReference type="InterPro" id="IPR051906">
    <property type="entry name" value="TolC-like"/>
</dbReference>
<keyword evidence="9" id="KW-0614">Plasmid</keyword>
<dbReference type="EMBL" id="CP091246">
    <property type="protein sequence ID" value="UJS26704.1"/>
    <property type="molecule type" value="Genomic_DNA"/>
</dbReference>
<protein>
    <submittedName>
        <fullName evidence="9">TolC family outer membrane protein</fullName>
    </submittedName>
</protein>
<keyword evidence="10" id="KW-1185">Reference proteome</keyword>
<keyword evidence="5" id="KW-0812">Transmembrane</keyword>
<feature type="chain" id="PRO_5047311578" evidence="8">
    <location>
        <begin position="28"/>
        <end position="443"/>
    </location>
</feature>
<comment type="subcellular location">
    <subcellularLocation>
        <location evidence="1">Cell outer membrane</location>
    </subcellularLocation>
</comment>
<dbReference type="SUPFAM" id="SSF56954">
    <property type="entry name" value="Outer membrane efflux proteins (OEP)"/>
    <property type="match status" value="1"/>
</dbReference>
<keyword evidence="4" id="KW-1134">Transmembrane beta strand</keyword>
<dbReference type="Proteomes" id="UP001054801">
    <property type="component" value="Plasmid pThCT3_2"/>
</dbReference>
<accession>A0ABY3T529</accession>
<comment type="similarity">
    <text evidence="2">Belongs to the outer membrane factor (OMF) (TC 1.B.17) family.</text>
</comment>
<keyword evidence="6" id="KW-0472">Membrane</keyword>
<dbReference type="NCBIfam" id="TIGR01844">
    <property type="entry name" value="type_I_sec_TolC"/>
    <property type="match status" value="1"/>
</dbReference>
<gene>
    <name evidence="9" type="ORF">L2Y54_21535</name>
</gene>
<dbReference type="Gene3D" id="1.20.1600.10">
    <property type="entry name" value="Outer membrane efflux proteins (OEP)"/>
    <property type="match status" value="1"/>
</dbReference>
<name>A0ABY3T529_9GAMM</name>
<evidence type="ECO:0000256" key="2">
    <source>
        <dbReference type="ARBA" id="ARBA00007613"/>
    </source>
</evidence>
<proteinExistence type="inferred from homology"/>
<evidence type="ECO:0000313" key="9">
    <source>
        <dbReference type="EMBL" id="UJS26704.1"/>
    </source>
</evidence>
<dbReference type="InterPro" id="IPR003423">
    <property type="entry name" value="OMP_efflux"/>
</dbReference>
<organism evidence="9 10">
    <name type="scientific">Thiothrix winogradskyi</name>
    <dbReference type="NCBI Taxonomy" id="96472"/>
    <lineage>
        <taxon>Bacteria</taxon>
        <taxon>Pseudomonadati</taxon>
        <taxon>Pseudomonadota</taxon>
        <taxon>Gammaproteobacteria</taxon>
        <taxon>Thiotrichales</taxon>
        <taxon>Thiotrichaceae</taxon>
        <taxon>Thiothrix</taxon>
    </lineage>
</organism>
<evidence type="ECO:0000256" key="8">
    <source>
        <dbReference type="SAM" id="SignalP"/>
    </source>
</evidence>
<evidence type="ECO:0000256" key="1">
    <source>
        <dbReference type="ARBA" id="ARBA00004442"/>
    </source>
</evidence>
<keyword evidence="3" id="KW-0813">Transport</keyword>
<keyword evidence="8" id="KW-0732">Signal</keyword>
<keyword evidence="7" id="KW-0998">Cell outer membrane</keyword>
<sequence length="443" mass="48119">MNKTLLAASLSLLAVPLLALTANNAHAENLLQVYQQAKNHDAQLQAQESGHLATLEQRQQALAGFRPQVNLSGNASYAAERDSLTSKTVDGNQANYALTLDQPLYNQGVKANIAKTDALVRQSAATLDAVRQNLIVRVATAYFETLQAQDNLTFAKAEKAAINRQLVQAKAYFEAGRSAITDVKEAEASDATAQAQEIAATQQLDIAREQLRVLTGSVYPSLDVPRTNMPLAMPTPNSIDAWVNIAKQNNHQLRASQQAMAAAQKGVAVQRANKLPTVNLFAKQTGSYLNNDTYINQRSNDVAVGISVSMPLYTGGATTSKIREAQFTFQQTQQSYNLQASQTEQQVRSAFLSIQSSMSQVIANQQALASAETATQATQAGFEVGTRTAVDVLNAVRAEFRSRRDHSRARYDFLLNTLLLRQAAGTLTEKDVMAVSTMMRAQN</sequence>
<evidence type="ECO:0000313" key="10">
    <source>
        <dbReference type="Proteomes" id="UP001054801"/>
    </source>
</evidence>
<dbReference type="RefSeq" id="WP_236502147.1">
    <property type="nucleotide sequence ID" value="NZ_CP091246.1"/>
</dbReference>
<evidence type="ECO:0000256" key="3">
    <source>
        <dbReference type="ARBA" id="ARBA00022448"/>
    </source>
</evidence>
<evidence type="ECO:0000256" key="6">
    <source>
        <dbReference type="ARBA" id="ARBA00023136"/>
    </source>
</evidence>
<dbReference type="PANTHER" id="PTHR30026">
    <property type="entry name" value="OUTER MEMBRANE PROTEIN TOLC"/>
    <property type="match status" value="1"/>
</dbReference>
<dbReference type="PANTHER" id="PTHR30026:SF20">
    <property type="entry name" value="OUTER MEMBRANE PROTEIN TOLC"/>
    <property type="match status" value="1"/>
</dbReference>
<reference evidence="9" key="1">
    <citation type="journal article" date="2022" name="Microorganisms">
        <title>Two New Species of Filamentous Sulfur Bacteria of the Genus Thiothrix, Thiothrix winogradskyi sp. nov. and 'Candidatus Thiothrix sulfatifontis' sp. nov.</title>
        <authorList>
            <person name="Ravin N.V."/>
            <person name="Rossetti S."/>
            <person name="Beletsky A.V."/>
            <person name="Kadnikov V.V."/>
            <person name="Rudenko T.S."/>
            <person name="Smolyakov D.D."/>
            <person name="Moskvitina M.I."/>
            <person name="Gureeva M.V."/>
            <person name="Mardanov A.V."/>
            <person name="Grabovich M.Y."/>
        </authorList>
    </citation>
    <scope>NUCLEOTIDE SEQUENCE</scope>
    <source>
        <strain evidence="9">CT3</strain>
    </source>
</reference>
<evidence type="ECO:0000256" key="7">
    <source>
        <dbReference type="ARBA" id="ARBA00023237"/>
    </source>
</evidence>
<feature type="signal peptide" evidence="8">
    <location>
        <begin position="1"/>
        <end position="27"/>
    </location>
</feature>